<dbReference type="PROSITE" id="PS00378">
    <property type="entry name" value="HEXOKINASE_1"/>
    <property type="match status" value="1"/>
</dbReference>
<comment type="pathway">
    <text evidence="2">Carbohydrate metabolism; hexose metabolism.</text>
</comment>
<protein>
    <recommendedName>
        <fullName evidence="14">Phosphotransferase</fullName>
        <ecNumber evidence="14">2.7.1.-</ecNumber>
    </recommendedName>
</protein>
<dbReference type="Pfam" id="PF03727">
    <property type="entry name" value="Hexokinase_2"/>
    <property type="match status" value="1"/>
</dbReference>
<dbReference type="PANTHER" id="PTHR19443">
    <property type="entry name" value="HEXOKINASE"/>
    <property type="match status" value="1"/>
</dbReference>
<reference evidence="18" key="1">
    <citation type="submission" date="2010-06" db="EMBL/GenBank/DDBJ databases">
        <authorList>
            <person name="Jiang H."/>
            <person name="Abraham K."/>
            <person name="Ali S."/>
            <person name="Alsbrooks S.L."/>
            <person name="Anim B.N."/>
            <person name="Anosike U.S."/>
            <person name="Attaway T."/>
            <person name="Bandaranaike D.P."/>
            <person name="Battles P.K."/>
            <person name="Bell S.N."/>
            <person name="Bell A.V."/>
            <person name="Beltran B."/>
            <person name="Bickham C."/>
            <person name="Bustamante Y."/>
            <person name="Caleb T."/>
            <person name="Canada A."/>
            <person name="Cardenas V."/>
            <person name="Carter K."/>
            <person name="Chacko J."/>
            <person name="Chandrabose M.N."/>
            <person name="Chavez D."/>
            <person name="Chavez A."/>
            <person name="Chen L."/>
            <person name="Chu H.-S."/>
            <person name="Claassen K.J."/>
            <person name="Cockrell R."/>
            <person name="Collins M."/>
            <person name="Cooper J.A."/>
            <person name="Cree A."/>
            <person name="Curry S.M."/>
            <person name="Da Y."/>
            <person name="Dao M.D."/>
            <person name="Das B."/>
            <person name="Davila M.-L."/>
            <person name="Davy-Carroll L."/>
            <person name="Denson S."/>
            <person name="Dinh H."/>
            <person name="Ebong V.E."/>
            <person name="Edwards J.R."/>
            <person name="Egan A."/>
            <person name="El-Daye J."/>
            <person name="Escobedo L."/>
            <person name="Fernandez S."/>
            <person name="Fernando P.R."/>
            <person name="Flagg N."/>
            <person name="Forbes L.D."/>
            <person name="Fowler R.G."/>
            <person name="Fu Q."/>
            <person name="Gabisi R.A."/>
            <person name="Ganer J."/>
            <person name="Garbino Pronczuk A."/>
            <person name="Garcia R.M."/>
            <person name="Garner T."/>
            <person name="Garrett T.E."/>
            <person name="Gonzalez D.A."/>
            <person name="Hamid H."/>
            <person name="Hawkins E.S."/>
            <person name="Hirani K."/>
            <person name="Hogues M.E."/>
            <person name="Hollins B."/>
            <person name="Hsiao C.-H."/>
            <person name="Jabil R."/>
            <person name="James M.L."/>
            <person name="Jhangiani S.N."/>
            <person name="Johnson B."/>
            <person name="Johnson Q."/>
            <person name="Joshi V."/>
            <person name="Kalu J.B."/>
            <person name="Kam C."/>
            <person name="Kashfia A."/>
            <person name="Keebler J."/>
            <person name="Kisamo H."/>
            <person name="Kovar C.L."/>
            <person name="Lago L.A."/>
            <person name="Lai C.-Y."/>
            <person name="Laidlaw J."/>
            <person name="Lara F."/>
            <person name="Le T.-K."/>
            <person name="Lee S.L."/>
            <person name="Legall F.H."/>
            <person name="Lemon S.J."/>
            <person name="Lewis L.R."/>
            <person name="Li B."/>
            <person name="Liu Y."/>
            <person name="Liu Y.-S."/>
            <person name="Lopez J."/>
            <person name="Lozado R.J."/>
            <person name="Lu J."/>
            <person name="Madu R.C."/>
            <person name="Maheshwari M."/>
            <person name="Maheshwari R."/>
            <person name="Malloy K."/>
            <person name="Martinez E."/>
            <person name="Mathew T."/>
            <person name="Mercado I.C."/>
            <person name="Mercado C."/>
            <person name="Meyer B."/>
            <person name="Montgomery K."/>
            <person name="Morgan M.B."/>
            <person name="Munidasa M."/>
            <person name="Nazareth L.V."/>
            <person name="Nelson J."/>
            <person name="Ng B.M."/>
            <person name="Nguyen N.B."/>
            <person name="Nguyen P.Q."/>
            <person name="Nguyen T."/>
            <person name="Obregon M."/>
            <person name="Okwuonu G.O."/>
            <person name="Onwere C.G."/>
            <person name="Orozco G."/>
            <person name="Parra A."/>
            <person name="Patel S."/>
            <person name="Patil S."/>
            <person name="Perez A."/>
            <person name="Perez Y."/>
            <person name="Pham C."/>
            <person name="Primus E.L."/>
            <person name="Pu L.-L."/>
            <person name="Puazo M."/>
            <person name="Qin X."/>
            <person name="Quiroz J.B."/>
            <person name="Reese J."/>
            <person name="Richards S."/>
            <person name="Rives C.M."/>
            <person name="Robberts R."/>
            <person name="Ruiz S.J."/>
            <person name="Ruiz M.J."/>
            <person name="Santibanez J."/>
            <person name="Schneider B.W."/>
            <person name="Sisson I."/>
            <person name="Smith M."/>
            <person name="Sodergren E."/>
            <person name="Song X.-Z."/>
            <person name="Song B.B."/>
            <person name="Summersgill H."/>
            <person name="Thelus R."/>
            <person name="Thornton R.D."/>
            <person name="Trejos Z.Y."/>
            <person name="Usmani K."/>
            <person name="Vattathil S."/>
            <person name="Villasana D."/>
            <person name="Walker D.L."/>
            <person name="Wang S."/>
            <person name="Wang K."/>
            <person name="White C.S."/>
            <person name="Williams A.C."/>
            <person name="Williamson J."/>
            <person name="Wilson K."/>
            <person name="Woghiren I.O."/>
            <person name="Woodworth J.R."/>
            <person name="Worley K.C."/>
            <person name="Wright R.A."/>
            <person name="Wu W."/>
            <person name="Young L."/>
            <person name="Zhang L."/>
            <person name="Zhang J."/>
            <person name="Zhu Y."/>
            <person name="Muzny D.M."/>
            <person name="Weinstock G."/>
            <person name="Gibbs R.A."/>
        </authorList>
    </citation>
    <scope>NUCLEOTIDE SEQUENCE [LARGE SCALE GENOMIC DNA]</scope>
    <source>
        <strain evidence="18">LSR1</strain>
    </source>
</reference>
<evidence type="ECO:0000256" key="5">
    <source>
        <dbReference type="ARBA" id="ARBA00022741"/>
    </source>
</evidence>
<dbReference type="RefSeq" id="XP_001952412.1">
    <property type="nucleotide sequence ID" value="XM_001952377.4"/>
</dbReference>
<comment type="catalytic activity">
    <reaction evidence="11">
        <text>D-glucose + ATP = D-glucose 6-phosphate + ADP + H(+)</text>
        <dbReference type="Rhea" id="RHEA:17825"/>
        <dbReference type="ChEBI" id="CHEBI:4167"/>
        <dbReference type="ChEBI" id="CHEBI:15378"/>
        <dbReference type="ChEBI" id="CHEBI:30616"/>
        <dbReference type="ChEBI" id="CHEBI:61548"/>
        <dbReference type="ChEBI" id="CHEBI:456216"/>
        <dbReference type="EC" id="2.7.1.1"/>
    </reaction>
    <physiologicalReaction direction="left-to-right" evidence="11">
        <dbReference type="Rhea" id="RHEA:17826"/>
    </physiologicalReaction>
</comment>
<dbReference type="FunFam" id="3.40.367.20:FF:000005">
    <property type="entry name" value="Phosphotransferase"/>
    <property type="match status" value="1"/>
</dbReference>
<evidence type="ECO:0000256" key="6">
    <source>
        <dbReference type="ARBA" id="ARBA00022777"/>
    </source>
</evidence>
<comment type="catalytic activity">
    <reaction evidence="9">
        <text>a D-hexose + ATP = a D-hexose 6-phosphate + ADP + H(+)</text>
        <dbReference type="Rhea" id="RHEA:22740"/>
        <dbReference type="ChEBI" id="CHEBI:4194"/>
        <dbReference type="ChEBI" id="CHEBI:15378"/>
        <dbReference type="ChEBI" id="CHEBI:30616"/>
        <dbReference type="ChEBI" id="CHEBI:229467"/>
        <dbReference type="ChEBI" id="CHEBI:456216"/>
        <dbReference type="EC" id="2.7.1.1"/>
    </reaction>
    <physiologicalReaction direction="left-to-right" evidence="9">
        <dbReference type="Rhea" id="RHEA:22741"/>
    </physiologicalReaction>
</comment>
<name>A0A8R1W626_ACYPI</name>
<evidence type="ECO:0000256" key="10">
    <source>
        <dbReference type="ARBA" id="ARBA00047905"/>
    </source>
</evidence>
<evidence type="ECO:0000256" key="3">
    <source>
        <dbReference type="ARBA" id="ARBA00009225"/>
    </source>
</evidence>
<evidence type="ECO:0000256" key="2">
    <source>
        <dbReference type="ARBA" id="ARBA00005028"/>
    </source>
</evidence>
<comment type="function">
    <text evidence="13">Catalyzes the phosphorylation of various hexoses to hexose 6-phosphate.</text>
</comment>
<feature type="domain" description="Hexokinase C-terminal" evidence="16">
    <location>
        <begin position="226"/>
        <end position="458"/>
    </location>
</feature>
<dbReference type="EnsemblMetazoa" id="XM_001952377.5">
    <property type="protein sequence ID" value="XP_001952412.1"/>
    <property type="gene ID" value="LOC100161919"/>
</dbReference>
<evidence type="ECO:0000256" key="4">
    <source>
        <dbReference type="ARBA" id="ARBA00022679"/>
    </source>
</evidence>
<evidence type="ECO:0000256" key="9">
    <source>
        <dbReference type="ARBA" id="ARBA00044613"/>
    </source>
</evidence>
<evidence type="ECO:0000256" key="1">
    <source>
        <dbReference type="ARBA" id="ARBA00004888"/>
    </source>
</evidence>
<dbReference type="InterPro" id="IPR043129">
    <property type="entry name" value="ATPase_NBD"/>
</dbReference>
<dbReference type="Gene3D" id="3.30.420.40">
    <property type="match status" value="1"/>
</dbReference>
<evidence type="ECO:0000256" key="8">
    <source>
        <dbReference type="ARBA" id="ARBA00023152"/>
    </source>
</evidence>
<dbReference type="GO" id="GO:0005829">
    <property type="term" value="C:cytosol"/>
    <property type="evidence" value="ECO:0007669"/>
    <property type="project" value="TreeGrafter"/>
</dbReference>
<evidence type="ECO:0000256" key="11">
    <source>
        <dbReference type="ARBA" id="ARBA00048160"/>
    </source>
</evidence>
<dbReference type="FunFam" id="3.30.420.40:FF:000095">
    <property type="entry name" value="Phosphotransferase"/>
    <property type="match status" value="1"/>
</dbReference>
<dbReference type="GO" id="GO:0008865">
    <property type="term" value="F:fructokinase activity"/>
    <property type="evidence" value="ECO:0007669"/>
    <property type="project" value="TreeGrafter"/>
</dbReference>
<comment type="catalytic activity">
    <reaction evidence="12">
        <text>D-mannose + ATP = D-mannose 6-phosphate + ADP + H(+)</text>
        <dbReference type="Rhea" id="RHEA:11028"/>
        <dbReference type="ChEBI" id="CHEBI:4208"/>
        <dbReference type="ChEBI" id="CHEBI:15378"/>
        <dbReference type="ChEBI" id="CHEBI:30616"/>
        <dbReference type="ChEBI" id="CHEBI:58735"/>
        <dbReference type="ChEBI" id="CHEBI:456216"/>
        <dbReference type="EC" id="2.7.1.1"/>
    </reaction>
    <physiologicalReaction direction="left-to-right" evidence="12">
        <dbReference type="Rhea" id="RHEA:11029"/>
    </physiologicalReaction>
</comment>
<dbReference type="GO" id="GO:0005536">
    <property type="term" value="F:D-glucose binding"/>
    <property type="evidence" value="ECO:0007669"/>
    <property type="project" value="InterPro"/>
</dbReference>
<dbReference type="GO" id="GO:0006096">
    <property type="term" value="P:glycolytic process"/>
    <property type="evidence" value="ECO:0007669"/>
    <property type="project" value="UniProtKB-KW"/>
</dbReference>
<reference evidence="17" key="2">
    <citation type="submission" date="2022-06" db="UniProtKB">
        <authorList>
            <consortium name="EnsemblMetazoa"/>
        </authorList>
    </citation>
    <scope>IDENTIFICATION</scope>
</reference>
<dbReference type="GO" id="GO:0005739">
    <property type="term" value="C:mitochondrion"/>
    <property type="evidence" value="ECO:0007669"/>
    <property type="project" value="TreeGrafter"/>
</dbReference>
<comment type="pathway">
    <text evidence="1">Carbohydrate degradation; glycolysis; D-glyceraldehyde 3-phosphate and glycerone phosphate from D-glucose: step 1/4.</text>
</comment>
<dbReference type="GO" id="GO:0001678">
    <property type="term" value="P:intracellular glucose homeostasis"/>
    <property type="evidence" value="ECO:0007669"/>
    <property type="project" value="InterPro"/>
</dbReference>
<dbReference type="AlphaFoldDB" id="A0A8R1W626"/>
<accession>A0A8R1W626</accession>
<feature type="domain" description="Hexokinase N-terminal" evidence="15">
    <location>
        <begin position="24"/>
        <end position="220"/>
    </location>
</feature>
<dbReference type="CDD" id="cd24019">
    <property type="entry name" value="ASKHA_NBD_HK_meta"/>
    <property type="match status" value="1"/>
</dbReference>
<dbReference type="GO" id="GO:0004340">
    <property type="term" value="F:glucokinase activity"/>
    <property type="evidence" value="ECO:0007669"/>
    <property type="project" value="TreeGrafter"/>
</dbReference>
<dbReference type="InterPro" id="IPR022673">
    <property type="entry name" value="Hexokinase_C"/>
</dbReference>
<dbReference type="PANTHER" id="PTHR19443:SF16">
    <property type="entry name" value="HEXOKINASE TYPE 1-RELATED"/>
    <property type="match status" value="1"/>
</dbReference>
<evidence type="ECO:0000313" key="18">
    <source>
        <dbReference type="Proteomes" id="UP000007819"/>
    </source>
</evidence>
<dbReference type="GO" id="GO:0005524">
    <property type="term" value="F:ATP binding"/>
    <property type="evidence" value="ECO:0007669"/>
    <property type="project" value="UniProtKB-UniRule"/>
</dbReference>
<dbReference type="InterPro" id="IPR001312">
    <property type="entry name" value="Hexokinase"/>
</dbReference>
<keyword evidence="7 14" id="KW-0067">ATP-binding</keyword>
<evidence type="ECO:0000259" key="15">
    <source>
        <dbReference type="Pfam" id="PF00349"/>
    </source>
</evidence>
<evidence type="ECO:0000256" key="13">
    <source>
        <dbReference type="ARBA" id="ARBA00059457"/>
    </source>
</evidence>
<dbReference type="SUPFAM" id="SSF53067">
    <property type="entry name" value="Actin-like ATPase domain"/>
    <property type="match status" value="2"/>
</dbReference>
<dbReference type="GO" id="GO:0006006">
    <property type="term" value="P:glucose metabolic process"/>
    <property type="evidence" value="ECO:0007669"/>
    <property type="project" value="TreeGrafter"/>
</dbReference>
<keyword evidence="18" id="KW-1185">Reference proteome</keyword>
<comment type="catalytic activity">
    <reaction evidence="10">
        <text>D-fructose + ATP = D-fructose 6-phosphate + ADP + H(+)</text>
        <dbReference type="Rhea" id="RHEA:16125"/>
        <dbReference type="ChEBI" id="CHEBI:15378"/>
        <dbReference type="ChEBI" id="CHEBI:30616"/>
        <dbReference type="ChEBI" id="CHEBI:37721"/>
        <dbReference type="ChEBI" id="CHEBI:61527"/>
        <dbReference type="ChEBI" id="CHEBI:456216"/>
        <dbReference type="EC" id="2.7.1.1"/>
    </reaction>
    <physiologicalReaction direction="left-to-right" evidence="10">
        <dbReference type="Rhea" id="RHEA:16126"/>
    </physiologicalReaction>
</comment>
<evidence type="ECO:0000256" key="12">
    <source>
        <dbReference type="ARBA" id="ARBA00050361"/>
    </source>
</evidence>
<dbReference type="Proteomes" id="UP000007819">
    <property type="component" value="Chromosome A1"/>
</dbReference>
<keyword evidence="6 14" id="KW-0418">Kinase</keyword>
<evidence type="ECO:0000256" key="14">
    <source>
        <dbReference type="RuleBase" id="RU362007"/>
    </source>
</evidence>
<proteinExistence type="inferred from homology"/>
<dbReference type="InterPro" id="IPR022672">
    <property type="entry name" value="Hexokinase_N"/>
</dbReference>
<dbReference type="OrthoDB" id="419537at2759"/>
<dbReference type="KEGG" id="api:100161919"/>
<organism evidence="17 18">
    <name type="scientific">Acyrthosiphon pisum</name>
    <name type="common">Pea aphid</name>
    <dbReference type="NCBI Taxonomy" id="7029"/>
    <lineage>
        <taxon>Eukaryota</taxon>
        <taxon>Metazoa</taxon>
        <taxon>Ecdysozoa</taxon>
        <taxon>Arthropoda</taxon>
        <taxon>Hexapoda</taxon>
        <taxon>Insecta</taxon>
        <taxon>Pterygota</taxon>
        <taxon>Neoptera</taxon>
        <taxon>Paraneoptera</taxon>
        <taxon>Hemiptera</taxon>
        <taxon>Sternorrhyncha</taxon>
        <taxon>Aphidomorpha</taxon>
        <taxon>Aphidoidea</taxon>
        <taxon>Aphididae</taxon>
        <taxon>Macrosiphini</taxon>
        <taxon>Acyrthosiphon</taxon>
    </lineage>
</organism>
<dbReference type="EC" id="2.7.1.-" evidence="14"/>
<dbReference type="Gene3D" id="3.40.367.20">
    <property type="match status" value="1"/>
</dbReference>
<dbReference type="OMA" id="RELMQPF"/>
<evidence type="ECO:0000259" key="16">
    <source>
        <dbReference type="Pfam" id="PF03727"/>
    </source>
</evidence>
<keyword evidence="4 14" id="KW-0808">Transferase</keyword>
<dbReference type="PRINTS" id="PR00475">
    <property type="entry name" value="HEXOKINASE"/>
</dbReference>
<sequence>MSDPRQSCKGHLNNLKTWRNHVRVRRLCRNFVLPNNKLREFMNRMTSCIDEGLGKETHPKATIKCWQTYVQDMPTGNEKGQFLALDLGGSNFRVLKLDLGENQYFKMSQETYECSKELMNGTGTILFDYIANCLNNFVTAQGIKTNSQLPLGFTFSFPMSQSSINSGELVRWTKGFTCDGVVNQDVVQLLTKSIKNIPDLNIHICSILNDTVGTLMSCAWLNPKTRIGLIVGTGCNCCYVEKVKNIQLYSGDQTKEEMVINLEWGAYGDNNELEDFHTKYDKVVDENSENRGQQIFEKMISGMYLGELLRLVLLDMIDKELIFDGTKPSMLNTPQSLTSDVLSLIENDPPGTYPGTRKFLQKIGVANPTDGDCMNVRYATECISRRSAYLVAAGLSAILNKMNEKDVIIGVDGSVYKYHPFYHNLLMDKISELVNSGIKFGILLSEDGSGRGAAVLASAVCPDG</sequence>
<keyword evidence="8 14" id="KW-0324">Glycolysis</keyword>
<evidence type="ECO:0000256" key="7">
    <source>
        <dbReference type="ARBA" id="ARBA00022840"/>
    </source>
</evidence>
<evidence type="ECO:0000313" key="17">
    <source>
        <dbReference type="EnsemblMetazoa" id="XP_001952412.1"/>
    </source>
</evidence>
<keyword evidence="5 14" id="KW-0547">Nucleotide-binding</keyword>
<dbReference type="PROSITE" id="PS51748">
    <property type="entry name" value="HEXOKINASE_2"/>
    <property type="match status" value="1"/>
</dbReference>
<dbReference type="InterPro" id="IPR019807">
    <property type="entry name" value="Hexokinase_BS"/>
</dbReference>
<dbReference type="GeneID" id="100161919"/>
<comment type="similarity">
    <text evidence="3 14">Belongs to the hexokinase family.</text>
</comment>
<dbReference type="Pfam" id="PF00349">
    <property type="entry name" value="Hexokinase_1"/>
    <property type="match status" value="1"/>
</dbReference>